<accession>A0A498J5G9</accession>
<dbReference type="STRING" id="3750.A0A498J5G9"/>
<dbReference type="InterPro" id="IPR031107">
    <property type="entry name" value="Small_HSP"/>
</dbReference>
<keyword evidence="1" id="KW-0346">Stress response</keyword>
<feature type="domain" description="SHSP" evidence="2">
    <location>
        <begin position="66"/>
        <end position="102"/>
    </location>
</feature>
<sequence>MLIIFTVLPSPICRRSTFPIYRPKKSDPATQPLIKFQRRPNSLASLILPFSVGIYNPQIFWRVRCISGERSMKHEDKNDKWHKVEKSSDKFIKRFRLPENAKID</sequence>
<evidence type="ECO:0000259" key="2">
    <source>
        <dbReference type="Pfam" id="PF00011"/>
    </source>
</evidence>
<proteinExistence type="predicted"/>
<evidence type="ECO:0000256" key="1">
    <source>
        <dbReference type="ARBA" id="ARBA00023016"/>
    </source>
</evidence>
<evidence type="ECO:0000313" key="3">
    <source>
        <dbReference type="EMBL" id="RXH89043.1"/>
    </source>
</evidence>
<dbReference type="EMBL" id="RDQH01000335">
    <property type="protein sequence ID" value="RXH89043.1"/>
    <property type="molecule type" value="Genomic_DNA"/>
</dbReference>
<protein>
    <recommendedName>
        <fullName evidence="2">SHSP domain-containing protein</fullName>
    </recommendedName>
</protein>
<evidence type="ECO:0000313" key="4">
    <source>
        <dbReference type="Proteomes" id="UP000290289"/>
    </source>
</evidence>
<organism evidence="3 4">
    <name type="scientific">Malus domestica</name>
    <name type="common">Apple</name>
    <name type="synonym">Pyrus malus</name>
    <dbReference type="NCBI Taxonomy" id="3750"/>
    <lineage>
        <taxon>Eukaryota</taxon>
        <taxon>Viridiplantae</taxon>
        <taxon>Streptophyta</taxon>
        <taxon>Embryophyta</taxon>
        <taxon>Tracheophyta</taxon>
        <taxon>Spermatophyta</taxon>
        <taxon>Magnoliopsida</taxon>
        <taxon>eudicotyledons</taxon>
        <taxon>Gunneridae</taxon>
        <taxon>Pentapetalae</taxon>
        <taxon>rosids</taxon>
        <taxon>fabids</taxon>
        <taxon>Rosales</taxon>
        <taxon>Rosaceae</taxon>
        <taxon>Amygdaloideae</taxon>
        <taxon>Maleae</taxon>
        <taxon>Malus</taxon>
    </lineage>
</organism>
<reference evidence="3 4" key="1">
    <citation type="submission" date="2018-10" db="EMBL/GenBank/DDBJ databases">
        <title>A high-quality apple genome assembly.</title>
        <authorList>
            <person name="Hu J."/>
        </authorList>
    </citation>
    <scope>NUCLEOTIDE SEQUENCE [LARGE SCALE GENOMIC DNA]</scope>
    <source>
        <strain evidence="4">cv. HFTH1</strain>
        <tissue evidence="3">Young leaf</tissue>
    </source>
</reference>
<comment type="caution">
    <text evidence="3">The sequence shown here is derived from an EMBL/GenBank/DDBJ whole genome shotgun (WGS) entry which is preliminary data.</text>
</comment>
<dbReference type="Proteomes" id="UP000290289">
    <property type="component" value="Chromosome 9"/>
</dbReference>
<dbReference type="Gene3D" id="2.60.40.790">
    <property type="match status" value="1"/>
</dbReference>
<dbReference type="InterPro" id="IPR008978">
    <property type="entry name" value="HSP20-like_chaperone"/>
</dbReference>
<gene>
    <name evidence="3" type="ORF">DVH24_000642</name>
</gene>
<dbReference type="InterPro" id="IPR002068">
    <property type="entry name" value="A-crystallin/Hsp20_dom"/>
</dbReference>
<name>A0A498J5G9_MALDO</name>
<dbReference type="PANTHER" id="PTHR11527">
    <property type="entry name" value="HEAT-SHOCK PROTEIN 20 FAMILY MEMBER"/>
    <property type="match status" value="1"/>
</dbReference>
<dbReference type="Pfam" id="PF00011">
    <property type="entry name" value="HSP20"/>
    <property type="match status" value="1"/>
</dbReference>
<dbReference type="AlphaFoldDB" id="A0A498J5G9"/>
<dbReference type="SUPFAM" id="SSF49764">
    <property type="entry name" value="HSP20-like chaperones"/>
    <property type="match status" value="1"/>
</dbReference>
<keyword evidence="4" id="KW-1185">Reference proteome</keyword>